<protein>
    <submittedName>
        <fullName evidence="9">M48 family metalloprotease</fullName>
    </submittedName>
</protein>
<evidence type="ECO:0000256" key="1">
    <source>
        <dbReference type="ARBA" id="ARBA00022670"/>
    </source>
</evidence>
<dbReference type="EMBL" id="CP044222">
    <property type="protein sequence ID" value="QEW06447.1"/>
    <property type="molecule type" value="Genomic_DNA"/>
</dbReference>
<reference evidence="9 10" key="1">
    <citation type="submission" date="2019-09" db="EMBL/GenBank/DDBJ databases">
        <title>Nitrincola iocasae sp. nov., a bacterium isolated from the sediment collected at a cold seep field in South China Sea.</title>
        <authorList>
            <person name="Zhang H."/>
            <person name="Wang H."/>
            <person name="Li C."/>
        </authorList>
    </citation>
    <scope>NUCLEOTIDE SEQUENCE [LARGE SCALE GENOMIC DNA]</scope>
    <source>
        <strain evidence="9 10">KXZD1103</strain>
    </source>
</reference>
<dbReference type="GO" id="GO:0046872">
    <property type="term" value="F:metal ion binding"/>
    <property type="evidence" value="ECO:0007669"/>
    <property type="project" value="UniProtKB-KW"/>
</dbReference>
<keyword evidence="10" id="KW-1185">Reference proteome</keyword>
<comment type="cofactor">
    <cofactor evidence="6">
        <name>Zn(2+)</name>
        <dbReference type="ChEBI" id="CHEBI:29105"/>
    </cofactor>
    <text evidence="6">Binds 1 zinc ion per subunit.</text>
</comment>
<evidence type="ECO:0000256" key="4">
    <source>
        <dbReference type="ARBA" id="ARBA00022833"/>
    </source>
</evidence>
<dbReference type="Gene3D" id="3.30.2010.10">
    <property type="entry name" value="Metalloproteases ('zincins'), catalytic domain"/>
    <property type="match status" value="1"/>
</dbReference>
<evidence type="ECO:0000256" key="5">
    <source>
        <dbReference type="ARBA" id="ARBA00023049"/>
    </source>
</evidence>
<dbReference type="GO" id="GO:0004222">
    <property type="term" value="F:metalloendopeptidase activity"/>
    <property type="evidence" value="ECO:0007669"/>
    <property type="project" value="InterPro"/>
</dbReference>
<keyword evidence="3 6" id="KW-0378">Hydrolase</keyword>
<dbReference type="KEGG" id="nik:F5I99_07955"/>
<keyword evidence="7" id="KW-0732">Signal</keyword>
<proteinExistence type="inferred from homology"/>
<sequence>MYVKKRFSKVAGLTMALIVGSASLTLVGCKTSGVDMQGMLSSGMGLAKAASLSDEEMQQIGDQTIAQLDSSNRVASSRSSYARRLEQLTAPWQQVEGVSLEYKVYMDPEVNAFAVPNGSIRFNSGLLDEMTDNEVRYVIAHEIGHVVLGHSKKAFQTSYAASSARQAVAASGNSAAAALTSSELGDLGEKLINAQFSQHNENEADDFAITLMNESSYNPVAAVSALRKIESKYGNHRSLFSSHPAAGDRADRLAAQLDIR</sequence>
<organism evidence="9 10">
    <name type="scientific">Nitrincola iocasae</name>
    <dbReference type="NCBI Taxonomy" id="2614693"/>
    <lineage>
        <taxon>Bacteria</taxon>
        <taxon>Pseudomonadati</taxon>
        <taxon>Pseudomonadota</taxon>
        <taxon>Gammaproteobacteria</taxon>
        <taxon>Oceanospirillales</taxon>
        <taxon>Oceanospirillaceae</taxon>
        <taxon>Nitrincola</taxon>
    </lineage>
</organism>
<dbReference type="GO" id="GO:0051603">
    <property type="term" value="P:proteolysis involved in protein catabolic process"/>
    <property type="evidence" value="ECO:0007669"/>
    <property type="project" value="TreeGrafter"/>
</dbReference>
<feature type="signal peptide" evidence="7">
    <location>
        <begin position="1"/>
        <end position="24"/>
    </location>
</feature>
<dbReference type="PROSITE" id="PS51257">
    <property type="entry name" value="PROKAR_LIPOPROTEIN"/>
    <property type="match status" value="1"/>
</dbReference>
<evidence type="ECO:0000256" key="6">
    <source>
        <dbReference type="RuleBase" id="RU003983"/>
    </source>
</evidence>
<evidence type="ECO:0000313" key="10">
    <source>
        <dbReference type="Proteomes" id="UP000325606"/>
    </source>
</evidence>
<keyword evidence="4 6" id="KW-0862">Zinc</keyword>
<keyword evidence="1 6" id="KW-0645">Protease</keyword>
<keyword evidence="2" id="KW-0479">Metal-binding</keyword>
<evidence type="ECO:0000256" key="3">
    <source>
        <dbReference type="ARBA" id="ARBA00022801"/>
    </source>
</evidence>
<dbReference type="InterPro" id="IPR001915">
    <property type="entry name" value="Peptidase_M48"/>
</dbReference>
<comment type="similarity">
    <text evidence="6">Belongs to the peptidase M48 family.</text>
</comment>
<name>A0A5J6LD38_9GAMM</name>
<dbReference type="PANTHER" id="PTHR22726:SF8">
    <property type="entry name" value="METALLOPROTEASE YCAL"/>
    <property type="match status" value="1"/>
</dbReference>
<dbReference type="Proteomes" id="UP000325606">
    <property type="component" value="Chromosome"/>
</dbReference>
<evidence type="ECO:0000256" key="2">
    <source>
        <dbReference type="ARBA" id="ARBA00022723"/>
    </source>
</evidence>
<keyword evidence="5 6" id="KW-0482">Metalloprotease</keyword>
<feature type="chain" id="PRO_5023840437" evidence="7">
    <location>
        <begin position="25"/>
        <end position="260"/>
    </location>
</feature>
<dbReference type="RefSeq" id="WP_151054798.1">
    <property type="nucleotide sequence ID" value="NZ_CP044222.1"/>
</dbReference>
<feature type="domain" description="Peptidase M48" evidence="8">
    <location>
        <begin position="103"/>
        <end position="254"/>
    </location>
</feature>
<evidence type="ECO:0000313" key="9">
    <source>
        <dbReference type="EMBL" id="QEW06447.1"/>
    </source>
</evidence>
<dbReference type="Pfam" id="PF01435">
    <property type="entry name" value="Peptidase_M48"/>
    <property type="match status" value="1"/>
</dbReference>
<dbReference type="AlphaFoldDB" id="A0A5J6LD38"/>
<dbReference type="InterPro" id="IPR051156">
    <property type="entry name" value="Mito/Outer_Membr_Metalloprot"/>
</dbReference>
<dbReference type="GO" id="GO:0016020">
    <property type="term" value="C:membrane"/>
    <property type="evidence" value="ECO:0007669"/>
    <property type="project" value="TreeGrafter"/>
</dbReference>
<evidence type="ECO:0000259" key="8">
    <source>
        <dbReference type="Pfam" id="PF01435"/>
    </source>
</evidence>
<dbReference type="PANTHER" id="PTHR22726">
    <property type="entry name" value="METALLOENDOPEPTIDASE OMA1"/>
    <property type="match status" value="1"/>
</dbReference>
<gene>
    <name evidence="9" type="ORF">F5I99_07955</name>
</gene>
<accession>A0A5J6LD38</accession>
<evidence type="ECO:0000256" key="7">
    <source>
        <dbReference type="SAM" id="SignalP"/>
    </source>
</evidence>